<feature type="compositionally biased region" description="Basic and acidic residues" evidence="3">
    <location>
        <begin position="1"/>
        <end position="10"/>
    </location>
</feature>
<evidence type="ECO:0000313" key="5">
    <source>
        <dbReference type="Proteomes" id="UP000046395"/>
    </source>
</evidence>
<proteinExistence type="predicted"/>
<dbReference type="GO" id="GO:0005737">
    <property type="term" value="C:cytoplasm"/>
    <property type="evidence" value="ECO:0007669"/>
    <property type="project" value="TreeGrafter"/>
</dbReference>
<feature type="domain" description="RRM" evidence="4">
    <location>
        <begin position="170"/>
        <end position="247"/>
    </location>
</feature>
<organism evidence="5 6">
    <name type="scientific">Trichuris muris</name>
    <name type="common">Mouse whipworm</name>
    <dbReference type="NCBI Taxonomy" id="70415"/>
    <lineage>
        <taxon>Eukaryota</taxon>
        <taxon>Metazoa</taxon>
        <taxon>Ecdysozoa</taxon>
        <taxon>Nematoda</taxon>
        <taxon>Enoplea</taxon>
        <taxon>Dorylaimia</taxon>
        <taxon>Trichinellida</taxon>
        <taxon>Trichuridae</taxon>
        <taxon>Trichuris</taxon>
    </lineage>
</organism>
<evidence type="ECO:0000256" key="3">
    <source>
        <dbReference type="SAM" id="MobiDB-lite"/>
    </source>
</evidence>
<dbReference type="GO" id="GO:0003729">
    <property type="term" value="F:mRNA binding"/>
    <property type="evidence" value="ECO:0007669"/>
    <property type="project" value="TreeGrafter"/>
</dbReference>
<dbReference type="SUPFAM" id="SSF54928">
    <property type="entry name" value="RNA-binding domain, RBD"/>
    <property type="match status" value="2"/>
</dbReference>
<dbReference type="WBParaSite" id="TMUE_1000003747.1">
    <property type="protein sequence ID" value="TMUE_1000003747.1"/>
    <property type="gene ID" value="WBGene00290797"/>
</dbReference>
<dbReference type="Pfam" id="PF00076">
    <property type="entry name" value="RRM_1"/>
    <property type="match status" value="3"/>
</dbReference>
<dbReference type="PANTHER" id="PTHR23003">
    <property type="entry name" value="RNA RECOGNITION MOTIF RRM DOMAIN CONTAINING PROTEIN"/>
    <property type="match status" value="1"/>
</dbReference>
<evidence type="ECO:0000259" key="4">
    <source>
        <dbReference type="PROSITE" id="PS50102"/>
    </source>
</evidence>
<dbReference type="STRING" id="70415.A0A5S6Q9W3"/>
<sequence length="530" mass="57371">MERSYRENKRSRSRSPRRPLMGRDLNSDKMVYISNIPYDVRWMELKDLVREKAGDVAYVEMIENVDGKSKGCAVVEFRDREAAKKCVETMHRMMLKDRSIVVKEIREPERFFKKVKDETGVDFFANRSFTAPHSYPAVEEDGPPMSDGFETYGLSPLFLSRLGIQPPLTNRVFVSNVPFSAGTTKIRDVFSIAGKVTFVELPLDKTGKSKGVAVVEYSHPVEAVQAVSMLNSQKYFDKALNVRMDAIPPKQPSEMRPPGELPHGLKGVGLGLGANGMPLSDVSQIVGIQASNTTAPPPKIFNSTFVASGNDFNTMPLGGPRQNSPFVNSSMVQQMTPTPQKAPNPAFQQGSNAFAPGSINPYGNSGPGGQGVGIDLGSGMGYTRGFHGLQGGVGSAGIPTGTTSIGPMNSPFPNCMPGSMNGAGSSSGSGNYRNLPSLLSGPPFDPVPGIHSQSSTPRFIVIRNLPLDYTWQTLRDRLRSFGDIEFAGIVQPGVGKIRFRNARDAERAAGTLNGMHVEGRPIVVDLAIND</sequence>
<dbReference type="Proteomes" id="UP000046395">
    <property type="component" value="Unassembled WGS sequence"/>
</dbReference>
<evidence type="ECO:0000256" key="1">
    <source>
        <dbReference type="ARBA" id="ARBA00022884"/>
    </source>
</evidence>
<dbReference type="Gene3D" id="3.30.70.330">
    <property type="match status" value="3"/>
</dbReference>
<dbReference type="InterPro" id="IPR035979">
    <property type="entry name" value="RBD_domain_sf"/>
</dbReference>
<feature type="domain" description="RRM" evidence="4">
    <location>
        <begin position="29"/>
        <end position="107"/>
    </location>
</feature>
<dbReference type="PANTHER" id="PTHR23003:SF3">
    <property type="entry name" value="FI21236P1-RELATED"/>
    <property type="match status" value="1"/>
</dbReference>
<feature type="compositionally biased region" description="Polar residues" evidence="3">
    <location>
        <begin position="333"/>
        <end position="352"/>
    </location>
</feature>
<dbReference type="PROSITE" id="PS50102">
    <property type="entry name" value="RRM"/>
    <property type="match status" value="3"/>
</dbReference>
<dbReference type="SMART" id="SM00360">
    <property type="entry name" value="RRM"/>
    <property type="match status" value="3"/>
</dbReference>
<evidence type="ECO:0000256" key="2">
    <source>
        <dbReference type="PROSITE-ProRule" id="PRU00176"/>
    </source>
</evidence>
<protein>
    <submittedName>
        <fullName evidence="6">RRM domain-containing protein</fullName>
    </submittedName>
</protein>
<dbReference type="GO" id="GO:1990904">
    <property type="term" value="C:ribonucleoprotein complex"/>
    <property type="evidence" value="ECO:0007669"/>
    <property type="project" value="TreeGrafter"/>
</dbReference>
<dbReference type="InterPro" id="IPR050374">
    <property type="entry name" value="RRT5_SRSF_SR"/>
</dbReference>
<reference evidence="6" key="1">
    <citation type="submission" date="2019-12" db="UniProtKB">
        <authorList>
            <consortium name="WormBaseParasite"/>
        </authorList>
    </citation>
    <scope>IDENTIFICATION</scope>
</reference>
<evidence type="ECO:0000313" key="6">
    <source>
        <dbReference type="WBParaSite" id="TMUE_1000003747.1"/>
    </source>
</evidence>
<dbReference type="AlphaFoldDB" id="A0A5S6Q9W3"/>
<feature type="region of interest" description="Disordered" evidence="3">
    <location>
        <begin position="1"/>
        <end position="23"/>
    </location>
</feature>
<dbReference type="InterPro" id="IPR000504">
    <property type="entry name" value="RRM_dom"/>
</dbReference>
<dbReference type="GO" id="GO:0005634">
    <property type="term" value="C:nucleus"/>
    <property type="evidence" value="ECO:0007669"/>
    <property type="project" value="TreeGrafter"/>
</dbReference>
<feature type="domain" description="RRM" evidence="4">
    <location>
        <begin position="458"/>
        <end position="529"/>
    </location>
</feature>
<feature type="region of interest" description="Disordered" evidence="3">
    <location>
        <begin position="333"/>
        <end position="367"/>
    </location>
</feature>
<keyword evidence="5" id="KW-1185">Reference proteome</keyword>
<dbReference type="InterPro" id="IPR012677">
    <property type="entry name" value="Nucleotide-bd_a/b_plait_sf"/>
</dbReference>
<accession>A0A5S6Q9W3</accession>
<keyword evidence="1 2" id="KW-0694">RNA-binding</keyword>
<name>A0A5S6Q9W3_TRIMR</name>